<reference evidence="2 4" key="1">
    <citation type="submission" date="2020-06" db="EMBL/GenBank/DDBJ databases">
        <title>Description of novel acetic acid bacteria.</title>
        <authorList>
            <person name="Sombolestani A."/>
        </authorList>
    </citation>
    <scope>NUCLEOTIDE SEQUENCE [LARGE SCALE GENOMIC DNA]</scope>
    <source>
        <strain evidence="2 4">LMG 26838</strain>
    </source>
</reference>
<dbReference type="EMBL" id="JACHXV010000010">
    <property type="protein sequence ID" value="MBB3174712.1"/>
    <property type="molecule type" value="Genomic_DNA"/>
</dbReference>
<comment type="caution">
    <text evidence="1">The sequence shown here is derived from an EMBL/GenBank/DDBJ whole genome shotgun (WGS) entry which is preliminary data.</text>
</comment>
<dbReference type="Pfam" id="PF14552">
    <property type="entry name" value="Tautomerase_2"/>
    <property type="match status" value="1"/>
</dbReference>
<sequence>MPLVRIDTFDAIHDATARGTFGEVVYDALRAIGVPEGDRFQILAGHASGAVVYGSNYLGIERTDGFVAIQITLNAGRTLAQKRSLFAAIADGLARLGVRREDVFVNLVETAKENWSFGNGEAQYAEAG</sequence>
<dbReference type="SUPFAM" id="SSF55331">
    <property type="entry name" value="Tautomerase/MIF"/>
    <property type="match status" value="1"/>
</dbReference>
<name>A0A839V593_9PROT</name>
<dbReference type="Proteomes" id="UP000565205">
    <property type="component" value="Unassembled WGS sequence"/>
</dbReference>
<dbReference type="EMBL" id="JABXXQ010000041">
    <property type="protein sequence ID" value="NVN29490.1"/>
    <property type="molecule type" value="Genomic_DNA"/>
</dbReference>
<evidence type="ECO:0000313" key="4">
    <source>
        <dbReference type="Proteomes" id="UP000565205"/>
    </source>
</evidence>
<evidence type="ECO:0000313" key="1">
    <source>
        <dbReference type="EMBL" id="MBB3174712.1"/>
    </source>
</evidence>
<evidence type="ECO:0000313" key="3">
    <source>
        <dbReference type="Proteomes" id="UP000557688"/>
    </source>
</evidence>
<keyword evidence="1" id="KW-0670">Pyruvate</keyword>
<evidence type="ECO:0000313" key="2">
    <source>
        <dbReference type="EMBL" id="NVN29490.1"/>
    </source>
</evidence>
<protein>
    <submittedName>
        <fullName evidence="1">Phenylpyruvate tautomerase PptA (4-oxalocrotonate tautomerase family)</fullName>
    </submittedName>
    <submittedName>
        <fullName evidence="2">Tautomerase family protein</fullName>
    </submittedName>
</protein>
<dbReference type="RefSeq" id="WP_176622215.1">
    <property type="nucleotide sequence ID" value="NZ_JABXXQ010000041.1"/>
</dbReference>
<organism evidence="1 3">
    <name type="scientific">Endobacter medicaginis</name>
    <dbReference type="NCBI Taxonomy" id="1181271"/>
    <lineage>
        <taxon>Bacteria</taxon>
        <taxon>Pseudomonadati</taxon>
        <taxon>Pseudomonadota</taxon>
        <taxon>Alphaproteobacteria</taxon>
        <taxon>Acetobacterales</taxon>
        <taxon>Acetobacteraceae</taxon>
        <taxon>Endobacter</taxon>
    </lineage>
</organism>
<reference evidence="1 3" key="2">
    <citation type="submission" date="2020-08" db="EMBL/GenBank/DDBJ databases">
        <title>Genomic Encyclopedia of Type Strains, Phase III (KMG-III): the genomes of soil and plant-associated and newly described type strains.</title>
        <authorList>
            <person name="Whitman W."/>
        </authorList>
    </citation>
    <scope>NUCLEOTIDE SEQUENCE [LARGE SCALE GENOMIC DNA]</scope>
    <source>
        <strain evidence="1 3">CECT 8088</strain>
    </source>
</reference>
<gene>
    <name evidence="1" type="ORF">FHR90_002558</name>
    <name evidence="2" type="ORF">HUK83_03955</name>
</gene>
<dbReference type="PANTHER" id="PTHR38460:SF1">
    <property type="entry name" value="TAUTOMERASE YOLI-RELATED"/>
    <property type="match status" value="1"/>
</dbReference>
<dbReference type="Proteomes" id="UP000557688">
    <property type="component" value="Unassembled WGS sequence"/>
</dbReference>
<proteinExistence type="predicted"/>
<keyword evidence="3" id="KW-1185">Reference proteome</keyword>
<dbReference type="Gene3D" id="3.30.429.10">
    <property type="entry name" value="Macrophage Migration Inhibitory Factor"/>
    <property type="match status" value="1"/>
</dbReference>
<dbReference type="InterPro" id="IPR014347">
    <property type="entry name" value="Tautomerase/MIF_sf"/>
</dbReference>
<accession>A0A839V593</accession>
<dbReference type="AlphaFoldDB" id="A0A839V593"/>
<dbReference type="InterPro" id="IPR037479">
    <property type="entry name" value="Tauto_MSAD"/>
</dbReference>
<dbReference type="PANTHER" id="PTHR38460">
    <property type="entry name" value="TAUTOMERASE YOLI-RELATED"/>
    <property type="match status" value="1"/>
</dbReference>